<gene>
    <name evidence="7" type="ORF">BKA21_002114</name>
    <name evidence="6" type="ORF">Col01nite_17040</name>
</gene>
<evidence type="ECO:0000256" key="2">
    <source>
        <dbReference type="ARBA" id="ARBA00023295"/>
    </source>
</evidence>
<protein>
    <submittedName>
        <fullName evidence="7">Lysophospholipase L1-like esterase</fullName>
    </submittedName>
</protein>
<evidence type="ECO:0000313" key="7">
    <source>
        <dbReference type="EMBL" id="NYD86565.1"/>
    </source>
</evidence>
<evidence type="ECO:0000256" key="3">
    <source>
        <dbReference type="SAM" id="MobiDB-lite"/>
    </source>
</evidence>
<sequence>MRHVRVTTGLAALAAAGALLTGTAAAAPAATTDDLAATVHTAGRVVPGDGVLRYSWPGVSFEGRFRGTGVGIVLDDAVNDYDVVVDGVRVETLVTPGSTTHQVSGLADTTHTIRVVKRSESPWATSTFGGFVAVPGGEVLPAPAPRDLQIELVGDSLTAGYGNESTSRDCTGDQVQRTTNADLSFGAIASRELGADYQVNAFSGRGMVRNYGGGEPGTSYRTYADRALLAVAGDVWQRPASWQPDVVVVGLGVNDFSTPVGAGEPWTATSLRAAYLDAYAGFVDTLRARYGPQTHLVLSSTSYGGPDLPGLVQQVVDAEVAAGDDRVVHWDYSAVPLDLTGCHWHPSLADHRRIATSLTGVLEDLPLGTDPSPTPTPTPTPTATPTPAPTATPTSSPTPTPTPTPVGPACRATLQVVSSWPGGYQAAVTVTAGTSAVDGWSTTFTLPTGGAVAQAWSADVTTSGTTVTARNVAWNGRLASGASTALGFLGTGPAPTSGAVTCAAT</sequence>
<dbReference type="PANTHER" id="PTHR37834">
    <property type="entry name" value="GDSL-LIKE LIPASE/ACYLHYDROLASE DOMAIN PROTEIN (AFU_ORTHOLOGUE AFUA_2G00620)"/>
    <property type="match status" value="1"/>
</dbReference>
<evidence type="ECO:0000313" key="6">
    <source>
        <dbReference type="EMBL" id="GIG32545.1"/>
    </source>
</evidence>
<evidence type="ECO:0000313" key="9">
    <source>
        <dbReference type="Proteomes" id="UP000618382"/>
    </source>
</evidence>
<dbReference type="Gene3D" id="2.60.120.260">
    <property type="entry name" value="Galactose-binding domain-like"/>
    <property type="match status" value="1"/>
</dbReference>
<dbReference type="RefSeq" id="WP_140458166.1">
    <property type="nucleotide sequence ID" value="NZ_BAABFI010000001.1"/>
</dbReference>
<dbReference type="GO" id="GO:0005975">
    <property type="term" value="P:carbohydrate metabolic process"/>
    <property type="evidence" value="ECO:0007669"/>
    <property type="project" value="InterPro"/>
</dbReference>
<dbReference type="InterPro" id="IPR013830">
    <property type="entry name" value="SGNH_hydro"/>
</dbReference>
<feature type="domain" description="CBM2" evidence="5">
    <location>
        <begin position="403"/>
        <end position="505"/>
    </location>
</feature>
<feature type="compositionally biased region" description="Pro residues" evidence="3">
    <location>
        <begin position="372"/>
        <end position="406"/>
    </location>
</feature>
<dbReference type="AlphaFoldDB" id="A0A7Y9FG35"/>
<dbReference type="PROSITE" id="PS51173">
    <property type="entry name" value="CBM2"/>
    <property type="match status" value="1"/>
</dbReference>
<dbReference type="InterPro" id="IPR001919">
    <property type="entry name" value="CBD2"/>
</dbReference>
<reference evidence="7 8" key="1">
    <citation type="submission" date="2020-07" db="EMBL/GenBank/DDBJ databases">
        <title>Sequencing the genomes of 1000 actinobacteria strains.</title>
        <authorList>
            <person name="Klenk H.-P."/>
        </authorList>
    </citation>
    <scope>NUCLEOTIDE SEQUENCE [LARGE SCALE GENOMIC DNA]</scope>
    <source>
        <strain evidence="7 8">DSM 24482</strain>
    </source>
</reference>
<dbReference type="InterPro" id="IPR008965">
    <property type="entry name" value="CBM2/CBM3_carb-bd_dom_sf"/>
</dbReference>
<accession>A0A7Y9FG35</accession>
<feature type="signal peptide" evidence="4">
    <location>
        <begin position="1"/>
        <end position="26"/>
    </location>
</feature>
<feature type="region of interest" description="Disordered" evidence="3">
    <location>
        <begin position="363"/>
        <end position="409"/>
    </location>
</feature>
<reference evidence="6 9" key="2">
    <citation type="submission" date="2021-01" db="EMBL/GenBank/DDBJ databases">
        <title>Whole genome shotgun sequence of Cellulomonas oligotrophica NBRC 109435.</title>
        <authorList>
            <person name="Komaki H."/>
            <person name="Tamura T."/>
        </authorList>
    </citation>
    <scope>NUCLEOTIDE SEQUENCE [LARGE SCALE GENOMIC DNA]</scope>
    <source>
        <strain evidence="6 9">NBRC 109435</strain>
    </source>
</reference>
<keyword evidence="4" id="KW-0732">Signal</keyword>
<dbReference type="CDD" id="cd01831">
    <property type="entry name" value="Endoglucanase_E_like"/>
    <property type="match status" value="1"/>
</dbReference>
<feature type="chain" id="PRO_5030530518" evidence="4">
    <location>
        <begin position="27"/>
        <end position="505"/>
    </location>
</feature>
<name>A0A7Y9FG35_9CELL</name>
<dbReference type="EMBL" id="BONN01000004">
    <property type="protein sequence ID" value="GIG32545.1"/>
    <property type="molecule type" value="Genomic_DNA"/>
</dbReference>
<dbReference type="Proteomes" id="UP000577956">
    <property type="component" value="Unassembled WGS sequence"/>
</dbReference>
<dbReference type="SMART" id="SM00637">
    <property type="entry name" value="CBD_II"/>
    <property type="match status" value="1"/>
</dbReference>
<dbReference type="PANTHER" id="PTHR37834:SF2">
    <property type="entry name" value="ESTERASE, SGNH HYDROLASE-TYPE"/>
    <property type="match status" value="1"/>
</dbReference>
<evidence type="ECO:0000313" key="8">
    <source>
        <dbReference type="Proteomes" id="UP000577956"/>
    </source>
</evidence>
<dbReference type="InterPro" id="IPR037461">
    <property type="entry name" value="CtCE2-like_dom"/>
</dbReference>
<dbReference type="Pfam" id="PF00553">
    <property type="entry name" value="CBM_2"/>
    <property type="match status" value="1"/>
</dbReference>
<keyword evidence="9" id="KW-1185">Reference proteome</keyword>
<evidence type="ECO:0000256" key="1">
    <source>
        <dbReference type="ARBA" id="ARBA00022801"/>
    </source>
</evidence>
<dbReference type="InterPro" id="IPR036514">
    <property type="entry name" value="SGNH_hydro_sf"/>
</dbReference>
<dbReference type="InterPro" id="IPR040794">
    <property type="entry name" value="CE2_N"/>
</dbReference>
<dbReference type="GO" id="GO:0030247">
    <property type="term" value="F:polysaccharide binding"/>
    <property type="evidence" value="ECO:0007669"/>
    <property type="project" value="UniProtKB-UniRule"/>
</dbReference>
<dbReference type="Pfam" id="PF17996">
    <property type="entry name" value="CE2_N"/>
    <property type="match status" value="1"/>
</dbReference>
<dbReference type="EMBL" id="JACCBK010000001">
    <property type="protein sequence ID" value="NYD86565.1"/>
    <property type="molecule type" value="Genomic_DNA"/>
</dbReference>
<dbReference type="SUPFAM" id="SSF52266">
    <property type="entry name" value="SGNH hydrolase"/>
    <property type="match status" value="1"/>
</dbReference>
<keyword evidence="1" id="KW-0378">Hydrolase</keyword>
<dbReference type="InterPro" id="IPR012291">
    <property type="entry name" value="CBM2_carb-bd_dom_sf"/>
</dbReference>
<dbReference type="GO" id="GO:0052689">
    <property type="term" value="F:carboxylic ester hydrolase activity"/>
    <property type="evidence" value="ECO:0007669"/>
    <property type="project" value="InterPro"/>
</dbReference>
<organism evidence="7 8">
    <name type="scientific">Cellulomonas oligotrophica</name>
    <dbReference type="NCBI Taxonomy" id="931536"/>
    <lineage>
        <taxon>Bacteria</taxon>
        <taxon>Bacillati</taxon>
        <taxon>Actinomycetota</taxon>
        <taxon>Actinomycetes</taxon>
        <taxon>Micrococcales</taxon>
        <taxon>Cellulomonadaceae</taxon>
        <taxon>Cellulomonas</taxon>
    </lineage>
</organism>
<dbReference type="Pfam" id="PF13472">
    <property type="entry name" value="Lipase_GDSL_2"/>
    <property type="match status" value="1"/>
</dbReference>
<dbReference type="Gene3D" id="3.40.50.1110">
    <property type="entry name" value="SGNH hydrolase"/>
    <property type="match status" value="1"/>
</dbReference>
<evidence type="ECO:0000256" key="4">
    <source>
        <dbReference type="SAM" id="SignalP"/>
    </source>
</evidence>
<dbReference type="Gene3D" id="2.60.40.290">
    <property type="match status" value="1"/>
</dbReference>
<comment type="caution">
    <text evidence="7">The sequence shown here is derived from an EMBL/GenBank/DDBJ whole genome shotgun (WGS) entry which is preliminary data.</text>
</comment>
<dbReference type="InterPro" id="IPR052762">
    <property type="entry name" value="PCW_deacetylase/CE"/>
</dbReference>
<keyword evidence="2" id="KW-0326">Glycosidase</keyword>
<dbReference type="Proteomes" id="UP000618382">
    <property type="component" value="Unassembled WGS sequence"/>
</dbReference>
<dbReference type="GO" id="GO:0004553">
    <property type="term" value="F:hydrolase activity, hydrolyzing O-glycosyl compounds"/>
    <property type="evidence" value="ECO:0007669"/>
    <property type="project" value="InterPro"/>
</dbReference>
<evidence type="ECO:0000259" key="5">
    <source>
        <dbReference type="PROSITE" id="PS51173"/>
    </source>
</evidence>
<proteinExistence type="predicted"/>
<dbReference type="SUPFAM" id="SSF49384">
    <property type="entry name" value="Carbohydrate-binding domain"/>
    <property type="match status" value="1"/>
</dbReference>